<dbReference type="EMBL" id="FNMZ01000004">
    <property type="protein sequence ID" value="SDX23673.1"/>
    <property type="molecule type" value="Genomic_DNA"/>
</dbReference>
<organism evidence="2 3">
    <name type="scientific">Albimonas donghaensis</name>
    <dbReference type="NCBI Taxonomy" id="356660"/>
    <lineage>
        <taxon>Bacteria</taxon>
        <taxon>Pseudomonadati</taxon>
        <taxon>Pseudomonadota</taxon>
        <taxon>Alphaproteobacteria</taxon>
        <taxon>Rhodobacterales</taxon>
        <taxon>Paracoccaceae</taxon>
        <taxon>Albimonas</taxon>
    </lineage>
</organism>
<dbReference type="RefSeq" id="WP_092682177.1">
    <property type="nucleotide sequence ID" value="NZ_FNMZ01000004.1"/>
</dbReference>
<reference evidence="2 3" key="1">
    <citation type="submission" date="2016-10" db="EMBL/GenBank/DDBJ databases">
        <authorList>
            <person name="de Groot N.N."/>
        </authorList>
    </citation>
    <scope>NUCLEOTIDE SEQUENCE [LARGE SCALE GENOMIC DNA]</scope>
    <source>
        <strain evidence="2 3">DSM 17890</strain>
    </source>
</reference>
<sequence>MPHASPLPSSRPARPGHRRALAPSGARPAVGPRFRGGVFVAGALALLGACGAEGQDGGPPPLRPETVLGCGQEIAGATPRSLADRGVALVFVEATAGRGAEASPRPVTLELEEIDTGERVRLGCSRTGAGRTVAYGLAPSGRWRLSAVAPLAGEPGVAVSLRTAEAGAEDELRLGAGEAMHLGRAAWTFPAGSGPAMLRADMPDRAARGDAQRIAPGMAPALLLRELLSSG</sequence>
<dbReference type="AlphaFoldDB" id="A0A1H3A239"/>
<evidence type="ECO:0000256" key="1">
    <source>
        <dbReference type="SAM" id="MobiDB-lite"/>
    </source>
</evidence>
<feature type="region of interest" description="Disordered" evidence="1">
    <location>
        <begin position="1"/>
        <end position="28"/>
    </location>
</feature>
<protein>
    <submittedName>
        <fullName evidence="2">Uncharacterized protein</fullName>
    </submittedName>
</protein>
<proteinExistence type="predicted"/>
<evidence type="ECO:0000313" key="3">
    <source>
        <dbReference type="Proteomes" id="UP000199118"/>
    </source>
</evidence>
<name>A0A1H3A239_9RHOB</name>
<dbReference type="Proteomes" id="UP000199118">
    <property type="component" value="Unassembled WGS sequence"/>
</dbReference>
<feature type="compositionally biased region" description="Low complexity" evidence="1">
    <location>
        <begin position="1"/>
        <end position="13"/>
    </location>
</feature>
<dbReference type="OrthoDB" id="9917640at2"/>
<accession>A0A1H3A239</accession>
<gene>
    <name evidence="2" type="ORF">SAMN05444336_10430</name>
</gene>
<keyword evidence="3" id="KW-1185">Reference proteome</keyword>
<evidence type="ECO:0000313" key="2">
    <source>
        <dbReference type="EMBL" id="SDX23673.1"/>
    </source>
</evidence>